<keyword evidence="3 6" id="KW-0418">Kinase</keyword>
<name>A0A226D6M1_FOLCA</name>
<keyword evidence="1" id="KW-0808">Transferase</keyword>
<dbReference type="InterPro" id="IPR050339">
    <property type="entry name" value="CC_SR_Kinase"/>
</dbReference>
<dbReference type="PANTHER" id="PTHR11042">
    <property type="entry name" value="EUKARYOTIC TRANSLATION INITIATION FACTOR 2-ALPHA KINASE EIF2-ALPHA KINASE -RELATED"/>
    <property type="match status" value="1"/>
</dbReference>
<keyword evidence="2" id="KW-0547">Nucleotide-binding</keyword>
<dbReference type="Proteomes" id="UP000198287">
    <property type="component" value="Unassembled WGS sequence"/>
</dbReference>
<keyword evidence="4" id="KW-0067">ATP-binding</keyword>
<dbReference type="GO" id="GO:0005634">
    <property type="term" value="C:nucleus"/>
    <property type="evidence" value="ECO:0007669"/>
    <property type="project" value="TreeGrafter"/>
</dbReference>
<dbReference type="OrthoDB" id="336321at2759"/>
<dbReference type="InterPro" id="IPR002182">
    <property type="entry name" value="NB-ARC"/>
</dbReference>
<keyword evidence="6" id="KW-0396">Initiation factor</keyword>
<evidence type="ECO:0000259" key="5">
    <source>
        <dbReference type="PROSITE" id="PS50011"/>
    </source>
</evidence>
<dbReference type="SUPFAM" id="SSF52540">
    <property type="entry name" value="P-loop containing nucleoside triphosphate hydrolases"/>
    <property type="match status" value="1"/>
</dbReference>
<dbReference type="Gene3D" id="1.10.510.10">
    <property type="entry name" value="Transferase(Phosphotransferase) domain 1"/>
    <property type="match status" value="1"/>
</dbReference>
<evidence type="ECO:0000256" key="4">
    <source>
        <dbReference type="ARBA" id="ARBA00022840"/>
    </source>
</evidence>
<sequence>MWRSKLSRKKKPDKFMSRVYNEYEMMYKLGCGSLGVVWAARKRDSPSPEATYAVKRTFPRDDTTGFKNLIALERELQAVARLRKFTHPNVVGIFTALIEKPGSAWVEEEDPLYDSFLAGSNGRLNAAAIDSCDESRGVGEICPITIVQELCDGGSLKTWLDTTPVAERGLDNLLDFATQIADGLSFGLTLAELFFPSGDELKHEYFTDLKTCEGRGASPCVEITQLIPVSLLYLILRMLATEPADRPTASQVHSELLNMYQKILRFPIYHYEDELLKNSHLRELPSFLVQRPELSELLQVYDKGKESVVFLTGHAGSGKTTVTLPFIETLMNRGGHVSIFFFDIAKTCPIKNKLEWMGNRLRGNIYKDGGTRVTIMELIHAIHTGFQGTKCILIFDNISSSARVNDVILNLIKLGIAEESNQPFVVLTSRDVNCFQKYLLNKRVHFNEKYLKEEKFKIGRLMHNAWKDVPQDIDIPEIHLRGFCEDQGAEFLRLELHQTPPISYRNRDEPQLLETLKSIQLSLILFQKDLSHEWVGDVPLAVDVLQRYGLVTEYRDNKGSQKYWHICSNHCVDWVAAERENFDDELDTSSAINQGMSGYRRYGFVAGAP</sequence>
<dbReference type="InterPro" id="IPR011009">
    <property type="entry name" value="Kinase-like_dom_sf"/>
</dbReference>
<dbReference type="InterPro" id="IPR000719">
    <property type="entry name" value="Prot_kinase_dom"/>
</dbReference>
<protein>
    <submittedName>
        <fullName evidence="6">Eukaryotic translation initiation factor 2-alpha kinase</fullName>
    </submittedName>
</protein>
<keyword evidence="6" id="KW-0648">Protein biosynthesis</keyword>
<dbReference type="GO" id="GO:0004672">
    <property type="term" value="F:protein kinase activity"/>
    <property type="evidence" value="ECO:0007669"/>
    <property type="project" value="InterPro"/>
</dbReference>
<comment type="caution">
    <text evidence="6">The sequence shown here is derived from an EMBL/GenBank/DDBJ whole genome shotgun (WGS) entry which is preliminary data.</text>
</comment>
<dbReference type="SUPFAM" id="SSF56112">
    <property type="entry name" value="Protein kinase-like (PK-like)"/>
    <property type="match status" value="1"/>
</dbReference>
<dbReference type="PROSITE" id="PS50011">
    <property type="entry name" value="PROTEIN_KINASE_DOM"/>
    <property type="match status" value="1"/>
</dbReference>
<dbReference type="AlphaFoldDB" id="A0A226D6M1"/>
<dbReference type="GO" id="GO:0005737">
    <property type="term" value="C:cytoplasm"/>
    <property type="evidence" value="ECO:0007669"/>
    <property type="project" value="TreeGrafter"/>
</dbReference>
<keyword evidence="7" id="KW-1185">Reference proteome</keyword>
<dbReference type="Gene3D" id="3.30.200.20">
    <property type="entry name" value="Phosphorylase Kinase, domain 1"/>
    <property type="match status" value="1"/>
</dbReference>
<gene>
    <name evidence="6" type="ORF">Fcan01_25247</name>
</gene>
<evidence type="ECO:0000256" key="2">
    <source>
        <dbReference type="ARBA" id="ARBA00022741"/>
    </source>
</evidence>
<dbReference type="EMBL" id="LNIX01000036">
    <property type="protein sequence ID" value="OXA39916.1"/>
    <property type="molecule type" value="Genomic_DNA"/>
</dbReference>
<evidence type="ECO:0000256" key="1">
    <source>
        <dbReference type="ARBA" id="ARBA00022679"/>
    </source>
</evidence>
<reference evidence="6 7" key="1">
    <citation type="submission" date="2015-12" db="EMBL/GenBank/DDBJ databases">
        <title>The genome of Folsomia candida.</title>
        <authorList>
            <person name="Faddeeva A."/>
            <person name="Derks M.F."/>
            <person name="Anvar Y."/>
            <person name="Smit S."/>
            <person name="Van Straalen N."/>
            <person name="Roelofs D."/>
        </authorList>
    </citation>
    <scope>NUCLEOTIDE SEQUENCE [LARGE SCALE GENOMIC DNA]</scope>
    <source>
        <strain evidence="6 7">VU population</strain>
        <tissue evidence="6">Whole body</tissue>
    </source>
</reference>
<dbReference type="GO" id="GO:0043531">
    <property type="term" value="F:ADP binding"/>
    <property type="evidence" value="ECO:0007669"/>
    <property type="project" value="InterPro"/>
</dbReference>
<dbReference type="SMART" id="SM00220">
    <property type="entry name" value="S_TKc"/>
    <property type="match status" value="1"/>
</dbReference>
<dbReference type="GO" id="GO:0005524">
    <property type="term" value="F:ATP binding"/>
    <property type="evidence" value="ECO:0007669"/>
    <property type="project" value="UniProtKB-KW"/>
</dbReference>
<accession>A0A226D6M1</accession>
<dbReference type="GO" id="GO:0003743">
    <property type="term" value="F:translation initiation factor activity"/>
    <property type="evidence" value="ECO:0007669"/>
    <property type="project" value="UniProtKB-KW"/>
</dbReference>
<dbReference type="Pfam" id="PF00931">
    <property type="entry name" value="NB-ARC"/>
    <property type="match status" value="1"/>
</dbReference>
<evidence type="ECO:0000313" key="7">
    <source>
        <dbReference type="Proteomes" id="UP000198287"/>
    </source>
</evidence>
<feature type="domain" description="Protein kinase" evidence="5">
    <location>
        <begin position="23"/>
        <end position="386"/>
    </location>
</feature>
<proteinExistence type="predicted"/>
<evidence type="ECO:0000256" key="3">
    <source>
        <dbReference type="ARBA" id="ARBA00022777"/>
    </source>
</evidence>
<organism evidence="6 7">
    <name type="scientific">Folsomia candida</name>
    <name type="common">Springtail</name>
    <dbReference type="NCBI Taxonomy" id="158441"/>
    <lineage>
        <taxon>Eukaryota</taxon>
        <taxon>Metazoa</taxon>
        <taxon>Ecdysozoa</taxon>
        <taxon>Arthropoda</taxon>
        <taxon>Hexapoda</taxon>
        <taxon>Collembola</taxon>
        <taxon>Entomobryomorpha</taxon>
        <taxon>Isotomoidea</taxon>
        <taxon>Isotomidae</taxon>
        <taxon>Proisotominae</taxon>
        <taxon>Folsomia</taxon>
    </lineage>
</organism>
<dbReference type="InterPro" id="IPR027417">
    <property type="entry name" value="P-loop_NTPase"/>
</dbReference>
<evidence type="ECO:0000313" key="6">
    <source>
        <dbReference type="EMBL" id="OXA39916.1"/>
    </source>
</evidence>
<dbReference type="Gene3D" id="3.40.50.300">
    <property type="entry name" value="P-loop containing nucleotide triphosphate hydrolases"/>
    <property type="match status" value="1"/>
</dbReference>